<dbReference type="GO" id="GO:0003677">
    <property type="term" value="F:DNA binding"/>
    <property type="evidence" value="ECO:0007669"/>
    <property type="project" value="InterPro"/>
</dbReference>
<evidence type="ECO:0000256" key="5">
    <source>
        <dbReference type="SAM" id="Phobius"/>
    </source>
</evidence>
<keyword evidence="5" id="KW-0812">Transmembrane</keyword>
<dbReference type="PANTHER" id="PTHR22683:SF41">
    <property type="entry name" value="DNA TRANSLOCASE FTSK"/>
    <property type="match status" value="1"/>
</dbReference>
<sequence length="533" mass="57236">MASSGGMFGSDDPVAIMVEGTFRAAFLVLRTALRVVRLAVRFPVVSVPAGGLVAVDQMVGRWLAVWIVLVLLAGLLLWRLAWPDSYRTKVRPRLTRLWLSVAYPAKWARIAPRLGLVVPEREGRRSGYTYGALKKVHVSPAGIVKALVVIPVGLTLDDYARRSEAIAVAFGVREARVTRAGTSSVWVELHRSDVLTATVRPLPVKASDALNLAAVPVGRHEDGTDWRFSLWGTHVLIAGATGAGKGSVLWSLLRGLSAAIDEGWVQVWAIDPKGGMELRPGQRLFSRFEDGTPETMCDLLEDLVAVMDARAKTLAAQGIRKHQPSVDSPHLLAVIDELATLTAFAERTTVRRIEQALGLLLTKGRAVGITVLAAVQDPGKDVVGWRDLFPTRVAMRLDNPIQVDMVLGDGARDMGATADHISERTPGVAFIRVEGARAIRRVRASYLTDADIADLASSVTASPALSAPRAPKPVDPFDSWPPRPTPAAPRAQAGSTATATTAPMATTTATGDGSARKPRKPRKPRNRNGSQVA</sequence>
<dbReference type="PROSITE" id="PS50901">
    <property type="entry name" value="FTSK"/>
    <property type="match status" value="1"/>
</dbReference>
<dbReference type="InterPro" id="IPR027417">
    <property type="entry name" value="P-loop_NTPase"/>
</dbReference>
<dbReference type="Pfam" id="PF01580">
    <property type="entry name" value="FtsK_SpoIIIE"/>
    <property type="match status" value="1"/>
</dbReference>
<dbReference type="EMBL" id="CP157483">
    <property type="protein sequence ID" value="XBO45008.1"/>
    <property type="molecule type" value="Genomic_DNA"/>
</dbReference>
<proteinExistence type="predicted"/>
<dbReference type="PANTHER" id="PTHR22683">
    <property type="entry name" value="SPORULATION PROTEIN RELATED"/>
    <property type="match status" value="1"/>
</dbReference>
<evidence type="ECO:0000256" key="2">
    <source>
        <dbReference type="ARBA" id="ARBA00022840"/>
    </source>
</evidence>
<evidence type="ECO:0000256" key="4">
    <source>
        <dbReference type="SAM" id="MobiDB-lite"/>
    </source>
</evidence>
<evidence type="ECO:0000313" key="7">
    <source>
        <dbReference type="EMBL" id="XBO45008.1"/>
    </source>
</evidence>
<dbReference type="RefSeq" id="WP_406832492.1">
    <property type="nucleotide sequence ID" value="NZ_CP157483.1"/>
</dbReference>
<accession>A0AAU7JXL5</accession>
<feature type="compositionally biased region" description="Low complexity" evidence="4">
    <location>
        <begin position="488"/>
        <end position="510"/>
    </location>
</feature>
<feature type="compositionally biased region" description="Pro residues" evidence="4">
    <location>
        <begin position="470"/>
        <end position="487"/>
    </location>
</feature>
<feature type="region of interest" description="Disordered" evidence="4">
    <location>
        <begin position="464"/>
        <end position="533"/>
    </location>
</feature>
<dbReference type="Gene3D" id="3.40.50.300">
    <property type="entry name" value="P-loop containing nucleotide triphosphate hydrolases"/>
    <property type="match status" value="1"/>
</dbReference>
<dbReference type="AlphaFoldDB" id="A0AAU7JXL5"/>
<protein>
    <submittedName>
        <fullName evidence="7">FtsK/SpoIIIE domain-containing protein</fullName>
    </submittedName>
</protein>
<dbReference type="InterPro" id="IPR002543">
    <property type="entry name" value="FtsK_dom"/>
</dbReference>
<dbReference type="SUPFAM" id="SSF52540">
    <property type="entry name" value="P-loop containing nucleoside triphosphate hydrolases"/>
    <property type="match status" value="1"/>
</dbReference>
<feature type="transmembrane region" description="Helical" evidence="5">
    <location>
        <begin position="62"/>
        <end position="82"/>
    </location>
</feature>
<organism evidence="7">
    <name type="scientific">Pedococcus sp. KACC 23699</name>
    <dbReference type="NCBI Taxonomy" id="3149228"/>
    <lineage>
        <taxon>Bacteria</taxon>
        <taxon>Bacillati</taxon>
        <taxon>Actinomycetota</taxon>
        <taxon>Actinomycetes</taxon>
        <taxon>Micrococcales</taxon>
        <taxon>Intrasporangiaceae</taxon>
        <taxon>Pedococcus</taxon>
    </lineage>
</organism>
<keyword evidence="5" id="KW-1133">Transmembrane helix</keyword>
<feature type="domain" description="FtsK" evidence="6">
    <location>
        <begin position="214"/>
        <end position="404"/>
    </location>
</feature>
<evidence type="ECO:0000256" key="1">
    <source>
        <dbReference type="ARBA" id="ARBA00022741"/>
    </source>
</evidence>
<dbReference type="GO" id="GO:0005524">
    <property type="term" value="F:ATP binding"/>
    <property type="evidence" value="ECO:0007669"/>
    <property type="project" value="UniProtKB-UniRule"/>
</dbReference>
<dbReference type="InterPro" id="IPR050206">
    <property type="entry name" value="FtsK/SpoIIIE/SftA"/>
</dbReference>
<gene>
    <name evidence="7" type="ORF">ABEG17_06630</name>
</gene>
<keyword evidence="5" id="KW-0472">Membrane</keyword>
<keyword evidence="2 3" id="KW-0067">ATP-binding</keyword>
<name>A0AAU7JXL5_9MICO</name>
<feature type="binding site" evidence="3">
    <location>
        <begin position="239"/>
        <end position="246"/>
    </location>
    <ligand>
        <name>ATP</name>
        <dbReference type="ChEBI" id="CHEBI:30616"/>
    </ligand>
</feature>
<keyword evidence="1 3" id="KW-0547">Nucleotide-binding</keyword>
<evidence type="ECO:0000259" key="6">
    <source>
        <dbReference type="PROSITE" id="PS50901"/>
    </source>
</evidence>
<feature type="compositionally biased region" description="Basic residues" evidence="4">
    <location>
        <begin position="516"/>
        <end position="526"/>
    </location>
</feature>
<evidence type="ECO:0000256" key="3">
    <source>
        <dbReference type="PROSITE-ProRule" id="PRU00289"/>
    </source>
</evidence>
<reference evidence="7" key="1">
    <citation type="submission" date="2024-05" db="EMBL/GenBank/DDBJ databases">
        <authorList>
            <person name="Kim S."/>
            <person name="Heo J."/>
            <person name="Choi H."/>
            <person name="Choi Y."/>
            <person name="Kwon S.-W."/>
            <person name="Kim Y."/>
        </authorList>
    </citation>
    <scope>NUCLEOTIDE SEQUENCE</scope>
    <source>
        <strain evidence="7">KACC 23699</strain>
    </source>
</reference>